<feature type="domain" description="GtrA/DPMS transmembrane" evidence="7">
    <location>
        <begin position="14"/>
        <end position="125"/>
    </location>
</feature>
<dbReference type="InterPro" id="IPR051401">
    <property type="entry name" value="GtrA_CellWall_Glycosyl"/>
</dbReference>
<protein>
    <submittedName>
        <fullName evidence="8">Putative flippase GtrA</fullName>
    </submittedName>
</protein>
<evidence type="ECO:0000256" key="2">
    <source>
        <dbReference type="ARBA" id="ARBA00009399"/>
    </source>
</evidence>
<organism evidence="8 9">
    <name type="scientific">Paracoccus lutimaris</name>
    <dbReference type="NCBI Taxonomy" id="1490030"/>
    <lineage>
        <taxon>Bacteria</taxon>
        <taxon>Pseudomonadati</taxon>
        <taxon>Pseudomonadota</taxon>
        <taxon>Alphaproteobacteria</taxon>
        <taxon>Rhodobacterales</taxon>
        <taxon>Paracoccaceae</taxon>
        <taxon>Paracoccus</taxon>
    </lineage>
</organism>
<evidence type="ECO:0000256" key="6">
    <source>
        <dbReference type="SAM" id="Phobius"/>
    </source>
</evidence>
<comment type="subcellular location">
    <subcellularLocation>
        <location evidence="1">Membrane</location>
        <topology evidence="1">Multi-pass membrane protein</topology>
    </subcellularLocation>
</comment>
<keyword evidence="4 6" id="KW-1133">Transmembrane helix</keyword>
<comment type="caution">
    <text evidence="8">The sequence shown here is derived from an EMBL/GenBank/DDBJ whole genome shotgun (WGS) entry which is preliminary data.</text>
</comment>
<sequence>MKQAWPHLRQVLSFVLVGASSTGLYFLLLWALRGSIPSTFALTACCYGVSMIYNYILQSWLTFRAGPPTRRSMSRFVIMHLTAMAMNSLLMAGLVDGLHLPLYQTQIGVTLFISAMIFIVSKRWVYQS</sequence>
<dbReference type="PANTHER" id="PTHR38459">
    <property type="entry name" value="PROPHAGE BACTOPRENOL-LINKED GLUCOSE TRANSLOCASE HOMOLOG"/>
    <property type="match status" value="1"/>
</dbReference>
<keyword evidence="5 6" id="KW-0472">Membrane</keyword>
<keyword evidence="9" id="KW-1185">Reference proteome</keyword>
<evidence type="ECO:0000313" key="8">
    <source>
        <dbReference type="EMBL" id="RCW81072.1"/>
    </source>
</evidence>
<evidence type="ECO:0000313" key="9">
    <source>
        <dbReference type="Proteomes" id="UP000253345"/>
    </source>
</evidence>
<dbReference type="AlphaFoldDB" id="A0A368YLG4"/>
<evidence type="ECO:0000256" key="3">
    <source>
        <dbReference type="ARBA" id="ARBA00022692"/>
    </source>
</evidence>
<proteinExistence type="inferred from homology"/>
<feature type="transmembrane region" description="Helical" evidence="6">
    <location>
        <begin position="38"/>
        <end position="56"/>
    </location>
</feature>
<dbReference type="Proteomes" id="UP000253345">
    <property type="component" value="Unassembled WGS sequence"/>
</dbReference>
<keyword evidence="3 6" id="KW-0812">Transmembrane</keyword>
<evidence type="ECO:0000256" key="5">
    <source>
        <dbReference type="ARBA" id="ARBA00023136"/>
    </source>
</evidence>
<dbReference type="EMBL" id="QPJL01000016">
    <property type="protein sequence ID" value="RCW81072.1"/>
    <property type="molecule type" value="Genomic_DNA"/>
</dbReference>
<comment type="similarity">
    <text evidence="2">Belongs to the GtrA family.</text>
</comment>
<feature type="transmembrane region" description="Helical" evidence="6">
    <location>
        <begin position="101"/>
        <end position="120"/>
    </location>
</feature>
<dbReference type="PANTHER" id="PTHR38459:SF1">
    <property type="entry name" value="PROPHAGE BACTOPRENOL-LINKED GLUCOSE TRANSLOCASE HOMOLOG"/>
    <property type="match status" value="1"/>
</dbReference>
<evidence type="ECO:0000256" key="1">
    <source>
        <dbReference type="ARBA" id="ARBA00004141"/>
    </source>
</evidence>
<feature type="transmembrane region" description="Helical" evidence="6">
    <location>
        <begin position="76"/>
        <end position="95"/>
    </location>
</feature>
<dbReference type="Pfam" id="PF04138">
    <property type="entry name" value="GtrA_DPMS_TM"/>
    <property type="match status" value="1"/>
</dbReference>
<dbReference type="GO" id="GO:0000271">
    <property type="term" value="P:polysaccharide biosynthetic process"/>
    <property type="evidence" value="ECO:0007669"/>
    <property type="project" value="InterPro"/>
</dbReference>
<name>A0A368YLG4_9RHOB</name>
<feature type="transmembrane region" description="Helical" evidence="6">
    <location>
        <begin position="12"/>
        <end position="32"/>
    </location>
</feature>
<accession>A0A368YLG4</accession>
<evidence type="ECO:0000256" key="4">
    <source>
        <dbReference type="ARBA" id="ARBA00022989"/>
    </source>
</evidence>
<dbReference type="GO" id="GO:0005886">
    <property type="term" value="C:plasma membrane"/>
    <property type="evidence" value="ECO:0007669"/>
    <property type="project" value="TreeGrafter"/>
</dbReference>
<evidence type="ECO:0000259" key="7">
    <source>
        <dbReference type="Pfam" id="PF04138"/>
    </source>
</evidence>
<gene>
    <name evidence="8" type="ORF">DFP89_11678</name>
</gene>
<dbReference type="InterPro" id="IPR007267">
    <property type="entry name" value="GtrA_DPMS_TM"/>
</dbReference>
<reference evidence="8 9" key="1">
    <citation type="submission" date="2018-07" db="EMBL/GenBank/DDBJ databases">
        <title>Genomic Encyclopedia of Type Strains, Phase III (KMG-III): the genomes of soil and plant-associated and newly described type strains.</title>
        <authorList>
            <person name="Whitman W."/>
        </authorList>
    </citation>
    <scope>NUCLEOTIDE SEQUENCE [LARGE SCALE GENOMIC DNA]</scope>
    <source>
        <strain evidence="8 9">CECT 8525</strain>
    </source>
</reference>
<dbReference type="RefSeq" id="WP_181870346.1">
    <property type="nucleotide sequence ID" value="NZ_QPJL01000016.1"/>
</dbReference>